<feature type="binding site" evidence="6">
    <location>
        <begin position="43"/>
        <end position="50"/>
    </location>
    <ligand>
        <name>substrate</name>
    </ligand>
</feature>
<keyword evidence="10" id="KW-1185">Reference proteome</keyword>
<accession>A0AAD3CPK6</accession>
<sequence length="344" mass="39092">MMRFVGIALAGFALKSLDVTALSSPQQVSDNRNSNIHTLLLVRHGDSIWNGKAPGCRETFTGWSDVPLSSIGVMEAKKTAEELSTRFPYAIDACFTSILQRARETSHYCCWAYYSDKQHKYIEDYRLNERHYGSLQGFVKSDVEDGIYGHDYDQVIRWRRSWTEIPPLLDDNDPRRIKEVKSFANFCGGHENVPKGESLEMVAKQRIKPFLHDTLHPILESSDNSNPTGLVVAHANSLRALIGIICNVEKSEKALKRLEAMKIKTGVPLILKYKKLDDGTFQPIGFGRGLENILSSDFPVYYLSSIPLKFLNEYGHDQKNSNDLEYRETKGSRKRTSEIRIDVI</sequence>
<dbReference type="Proteomes" id="UP001054902">
    <property type="component" value="Unassembled WGS sequence"/>
</dbReference>
<dbReference type="EMBL" id="BLLK01000029">
    <property type="protein sequence ID" value="GFH48756.1"/>
    <property type="molecule type" value="Genomic_DNA"/>
</dbReference>
<feature type="binding site" evidence="6">
    <location>
        <position position="101"/>
    </location>
    <ligand>
        <name>substrate</name>
    </ligand>
</feature>
<dbReference type="GO" id="GO:0006096">
    <property type="term" value="P:glycolytic process"/>
    <property type="evidence" value="ECO:0007669"/>
    <property type="project" value="UniProtKB-KW"/>
</dbReference>
<organism evidence="9 10">
    <name type="scientific">Chaetoceros tenuissimus</name>
    <dbReference type="NCBI Taxonomy" id="426638"/>
    <lineage>
        <taxon>Eukaryota</taxon>
        <taxon>Sar</taxon>
        <taxon>Stramenopiles</taxon>
        <taxon>Ochrophyta</taxon>
        <taxon>Bacillariophyta</taxon>
        <taxon>Coscinodiscophyceae</taxon>
        <taxon>Chaetocerotophycidae</taxon>
        <taxon>Chaetocerotales</taxon>
        <taxon>Chaetocerotaceae</taxon>
        <taxon>Chaetoceros</taxon>
    </lineage>
</organism>
<dbReference type="CDD" id="cd07067">
    <property type="entry name" value="HP_PGM_like"/>
    <property type="match status" value="1"/>
</dbReference>
<feature type="active site" description="Proton donor/acceptor" evidence="5">
    <location>
        <position position="129"/>
    </location>
</feature>
<evidence type="ECO:0000256" key="4">
    <source>
        <dbReference type="ARBA" id="ARBA00023235"/>
    </source>
</evidence>
<feature type="binding site" evidence="6">
    <location>
        <position position="140"/>
    </location>
    <ligand>
        <name>substrate</name>
    </ligand>
</feature>
<keyword evidence="8" id="KW-0732">Signal</keyword>
<evidence type="ECO:0000256" key="7">
    <source>
        <dbReference type="PIRSR" id="PIRSR613078-3"/>
    </source>
</evidence>
<feature type="binding site" evidence="6">
    <location>
        <begin position="159"/>
        <end position="160"/>
    </location>
    <ligand>
        <name>substrate</name>
    </ligand>
</feature>
<proteinExistence type="inferred from homology"/>
<name>A0AAD3CPK6_9STRA</name>
<keyword evidence="4" id="KW-0413">Isomerase</keyword>
<dbReference type="GO" id="GO:0004619">
    <property type="term" value="F:phosphoglycerate mutase activity"/>
    <property type="evidence" value="ECO:0007669"/>
    <property type="project" value="UniProtKB-EC"/>
</dbReference>
<dbReference type="InterPro" id="IPR029033">
    <property type="entry name" value="His_PPase_superfam"/>
</dbReference>
<dbReference type="EC" id="5.4.2.11" evidence="2"/>
<evidence type="ECO:0000313" key="9">
    <source>
        <dbReference type="EMBL" id="GFH48756.1"/>
    </source>
</evidence>
<dbReference type="SUPFAM" id="SSF53254">
    <property type="entry name" value="Phosphoglycerate mutase-like"/>
    <property type="match status" value="1"/>
</dbReference>
<evidence type="ECO:0000256" key="6">
    <source>
        <dbReference type="PIRSR" id="PIRSR613078-2"/>
    </source>
</evidence>
<feature type="binding site" evidence="6">
    <location>
        <begin position="61"/>
        <end position="62"/>
    </location>
    <ligand>
        <name>substrate</name>
    </ligand>
</feature>
<dbReference type="Gene3D" id="3.40.50.1240">
    <property type="entry name" value="Phosphoglycerate mutase-like"/>
    <property type="match status" value="1"/>
</dbReference>
<dbReference type="NCBIfam" id="TIGR01258">
    <property type="entry name" value="pgm_1"/>
    <property type="match status" value="1"/>
</dbReference>
<dbReference type="PANTHER" id="PTHR11931">
    <property type="entry name" value="PHOSPHOGLYCERATE MUTASE"/>
    <property type="match status" value="1"/>
</dbReference>
<evidence type="ECO:0000256" key="8">
    <source>
        <dbReference type="SAM" id="SignalP"/>
    </source>
</evidence>
<keyword evidence="3" id="KW-0324">Glycolysis</keyword>
<dbReference type="InterPro" id="IPR005952">
    <property type="entry name" value="Phosphogly_mut1"/>
</dbReference>
<dbReference type="Pfam" id="PF00300">
    <property type="entry name" value="His_Phos_1"/>
    <property type="match status" value="1"/>
</dbReference>
<protein>
    <recommendedName>
        <fullName evidence="2">phosphoglycerate mutase (2,3-diphosphoglycerate-dependent)</fullName>
        <ecNumber evidence="2">5.4.2.11</ecNumber>
    </recommendedName>
</protein>
<comment type="caution">
    <text evidence="9">The sequence shown here is derived from an EMBL/GenBank/DDBJ whole genome shotgun (WGS) entry which is preliminary data.</text>
</comment>
<feature type="chain" id="PRO_5041948277" description="phosphoglycerate mutase (2,3-diphosphoglycerate-dependent)" evidence="8">
    <location>
        <begin position="22"/>
        <end position="344"/>
    </location>
</feature>
<dbReference type="SMART" id="SM00855">
    <property type="entry name" value="PGAM"/>
    <property type="match status" value="1"/>
</dbReference>
<dbReference type="InterPro" id="IPR013078">
    <property type="entry name" value="His_Pase_superF_clade-1"/>
</dbReference>
<feature type="active site" description="Tele-phosphohistidine intermediate" evidence="5">
    <location>
        <position position="44"/>
    </location>
</feature>
<feature type="binding site" evidence="6">
    <location>
        <begin position="129"/>
        <end position="132"/>
    </location>
    <ligand>
        <name>substrate</name>
    </ligand>
</feature>
<comment type="similarity">
    <text evidence="1">Belongs to the phosphoglycerate mutase family. BPG-dependent PGAM subfamily.</text>
</comment>
<gene>
    <name evidence="9" type="ORF">CTEN210_05232</name>
</gene>
<feature type="signal peptide" evidence="8">
    <location>
        <begin position="1"/>
        <end position="21"/>
    </location>
</feature>
<evidence type="ECO:0000256" key="3">
    <source>
        <dbReference type="ARBA" id="ARBA00023152"/>
    </source>
</evidence>
<evidence type="ECO:0000313" key="10">
    <source>
        <dbReference type="Proteomes" id="UP001054902"/>
    </source>
</evidence>
<dbReference type="AlphaFoldDB" id="A0AAD3CPK6"/>
<evidence type="ECO:0000256" key="2">
    <source>
        <dbReference type="ARBA" id="ARBA00012028"/>
    </source>
</evidence>
<evidence type="ECO:0000256" key="1">
    <source>
        <dbReference type="ARBA" id="ARBA00006717"/>
    </source>
</evidence>
<feature type="site" description="Transition state stabilizer" evidence="7">
    <location>
        <position position="234"/>
    </location>
</feature>
<evidence type="ECO:0000256" key="5">
    <source>
        <dbReference type="PIRSR" id="PIRSR613078-1"/>
    </source>
</evidence>
<reference evidence="9 10" key="1">
    <citation type="journal article" date="2021" name="Sci. Rep.">
        <title>The genome of the diatom Chaetoceros tenuissimus carries an ancient integrated fragment of an extant virus.</title>
        <authorList>
            <person name="Hongo Y."/>
            <person name="Kimura K."/>
            <person name="Takaki Y."/>
            <person name="Yoshida Y."/>
            <person name="Baba S."/>
            <person name="Kobayashi G."/>
            <person name="Nagasaki K."/>
            <person name="Hano T."/>
            <person name="Tomaru Y."/>
        </authorList>
    </citation>
    <scope>NUCLEOTIDE SEQUENCE [LARGE SCALE GENOMIC DNA]</scope>
    <source>
        <strain evidence="9 10">NIES-3715</strain>
    </source>
</reference>